<accession>A0A6A7C0N9</accession>
<organism evidence="1 2">
    <name type="scientific">Piedraia hortae CBS 480.64</name>
    <dbReference type="NCBI Taxonomy" id="1314780"/>
    <lineage>
        <taxon>Eukaryota</taxon>
        <taxon>Fungi</taxon>
        <taxon>Dikarya</taxon>
        <taxon>Ascomycota</taxon>
        <taxon>Pezizomycotina</taxon>
        <taxon>Dothideomycetes</taxon>
        <taxon>Dothideomycetidae</taxon>
        <taxon>Capnodiales</taxon>
        <taxon>Piedraiaceae</taxon>
        <taxon>Piedraia</taxon>
    </lineage>
</organism>
<gene>
    <name evidence="1" type="ORF">K470DRAFT_257419</name>
</gene>
<proteinExistence type="predicted"/>
<dbReference type="AlphaFoldDB" id="A0A6A7C0N9"/>
<name>A0A6A7C0N9_9PEZI</name>
<evidence type="ECO:0000313" key="1">
    <source>
        <dbReference type="EMBL" id="KAF2860872.1"/>
    </source>
</evidence>
<sequence length="95" mass="10289">MEVSRCLMSSPLVFCELFLRGLTYGSVVALVSMPSQPSPTLHVVWGKFKATWQAWVMLESLPMLGLAAGLGSSSSEDALYNVVVINILFRPLATA</sequence>
<protein>
    <submittedName>
        <fullName evidence="1">Uncharacterized protein</fullName>
    </submittedName>
</protein>
<dbReference type="EMBL" id="MU005977">
    <property type="protein sequence ID" value="KAF2860872.1"/>
    <property type="molecule type" value="Genomic_DNA"/>
</dbReference>
<reference evidence="1" key="1">
    <citation type="journal article" date="2020" name="Stud. Mycol.">
        <title>101 Dothideomycetes genomes: a test case for predicting lifestyles and emergence of pathogens.</title>
        <authorList>
            <person name="Haridas S."/>
            <person name="Albert R."/>
            <person name="Binder M."/>
            <person name="Bloem J."/>
            <person name="Labutti K."/>
            <person name="Salamov A."/>
            <person name="Andreopoulos B."/>
            <person name="Baker S."/>
            <person name="Barry K."/>
            <person name="Bills G."/>
            <person name="Bluhm B."/>
            <person name="Cannon C."/>
            <person name="Castanera R."/>
            <person name="Culley D."/>
            <person name="Daum C."/>
            <person name="Ezra D."/>
            <person name="Gonzalez J."/>
            <person name="Henrissat B."/>
            <person name="Kuo A."/>
            <person name="Liang C."/>
            <person name="Lipzen A."/>
            <person name="Lutzoni F."/>
            <person name="Magnuson J."/>
            <person name="Mondo S."/>
            <person name="Nolan M."/>
            <person name="Ohm R."/>
            <person name="Pangilinan J."/>
            <person name="Park H.-J."/>
            <person name="Ramirez L."/>
            <person name="Alfaro M."/>
            <person name="Sun H."/>
            <person name="Tritt A."/>
            <person name="Yoshinaga Y."/>
            <person name="Zwiers L.-H."/>
            <person name="Turgeon B."/>
            <person name="Goodwin S."/>
            <person name="Spatafora J."/>
            <person name="Crous P."/>
            <person name="Grigoriev I."/>
        </authorList>
    </citation>
    <scope>NUCLEOTIDE SEQUENCE</scope>
    <source>
        <strain evidence="1">CBS 480.64</strain>
    </source>
</reference>
<evidence type="ECO:0000313" key="2">
    <source>
        <dbReference type="Proteomes" id="UP000799421"/>
    </source>
</evidence>
<dbReference type="Proteomes" id="UP000799421">
    <property type="component" value="Unassembled WGS sequence"/>
</dbReference>
<keyword evidence="2" id="KW-1185">Reference proteome</keyword>